<dbReference type="Pfam" id="PF13474">
    <property type="entry name" value="SnoaL_3"/>
    <property type="match status" value="1"/>
</dbReference>
<evidence type="ECO:0000259" key="1">
    <source>
        <dbReference type="Pfam" id="PF13474"/>
    </source>
</evidence>
<dbReference type="SUPFAM" id="SSF54427">
    <property type="entry name" value="NTF2-like"/>
    <property type="match status" value="1"/>
</dbReference>
<evidence type="ECO:0000313" key="3">
    <source>
        <dbReference type="Proteomes" id="UP000094329"/>
    </source>
</evidence>
<reference evidence="2 3" key="1">
    <citation type="submission" date="2016-08" db="EMBL/GenBank/DDBJ databases">
        <title>Draft genome sequence of Candidatus Piscirickettsia litoralis, from seawater.</title>
        <authorList>
            <person name="Wan X."/>
            <person name="Lee A.J."/>
            <person name="Hou S."/>
            <person name="Donachie S.P."/>
        </authorList>
    </citation>
    <scope>NUCLEOTIDE SEQUENCE [LARGE SCALE GENOMIC DNA]</scope>
    <source>
        <strain evidence="2 3">Y2</strain>
    </source>
</reference>
<feature type="domain" description="SnoaL-like" evidence="1">
    <location>
        <begin position="7"/>
        <end position="77"/>
    </location>
</feature>
<dbReference type="InterPro" id="IPR037401">
    <property type="entry name" value="SnoaL-like"/>
</dbReference>
<organism evidence="2 3">
    <name type="scientific">Piscirickettsia litoralis</name>
    <dbReference type="NCBI Taxonomy" id="1891921"/>
    <lineage>
        <taxon>Bacteria</taxon>
        <taxon>Pseudomonadati</taxon>
        <taxon>Pseudomonadota</taxon>
        <taxon>Gammaproteobacteria</taxon>
        <taxon>Thiotrichales</taxon>
        <taxon>Piscirickettsiaceae</taxon>
        <taxon>Piscirickettsia</taxon>
    </lineage>
</organism>
<comment type="caution">
    <text evidence="2">The sequence shown here is derived from an EMBL/GenBank/DDBJ whole genome shotgun (WGS) entry which is preliminary data.</text>
</comment>
<sequence length="98" mass="11122">MINTSKAIVLAYWQAMQTNDFYQASLCLSEDFECYWPQSSELIRGRENFTKINTHYPANGPWTFTIRSLLADSNNQVVSDGTIHASTIKANNYLNSPP</sequence>
<proteinExistence type="predicted"/>
<dbReference type="RefSeq" id="WP_069313264.1">
    <property type="nucleotide sequence ID" value="NZ_MDTU01000001.1"/>
</dbReference>
<dbReference type="InterPro" id="IPR032710">
    <property type="entry name" value="NTF2-like_dom_sf"/>
</dbReference>
<gene>
    <name evidence="2" type="ORF">BGC07_11720</name>
</gene>
<accession>A0ABX3A3M2</accession>
<protein>
    <recommendedName>
        <fullName evidence="1">SnoaL-like domain-containing protein</fullName>
    </recommendedName>
</protein>
<keyword evidence="3" id="KW-1185">Reference proteome</keyword>
<dbReference type="Gene3D" id="3.10.450.50">
    <property type="match status" value="1"/>
</dbReference>
<dbReference type="Proteomes" id="UP000094329">
    <property type="component" value="Unassembled WGS sequence"/>
</dbReference>
<name>A0ABX3A3M2_9GAMM</name>
<evidence type="ECO:0000313" key="2">
    <source>
        <dbReference type="EMBL" id="ODN43467.1"/>
    </source>
</evidence>
<dbReference type="EMBL" id="MDTU01000001">
    <property type="protein sequence ID" value="ODN43467.1"/>
    <property type="molecule type" value="Genomic_DNA"/>
</dbReference>